<keyword evidence="3 8" id="KW-0540">Nuclease</keyword>
<keyword evidence="8" id="KW-0800">Toxin</keyword>
<dbReference type="SUPFAM" id="SSF88723">
    <property type="entry name" value="PIN domain-like"/>
    <property type="match status" value="1"/>
</dbReference>
<evidence type="ECO:0000259" key="9">
    <source>
        <dbReference type="Pfam" id="PF01850"/>
    </source>
</evidence>
<comment type="similarity">
    <text evidence="7 8">Belongs to the PINc/VapC protein family.</text>
</comment>
<keyword evidence="2 8" id="KW-1277">Toxin-antitoxin system</keyword>
<dbReference type="AlphaFoldDB" id="A0A844QG54"/>
<dbReference type="InterPro" id="IPR022907">
    <property type="entry name" value="VapC_family"/>
</dbReference>
<dbReference type="Pfam" id="PF01850">
    <property type="entry name" value="PIN"/>
    <property type="match status" value="1"/>
</dbReference>
<evidence type="ECO:0000256" key="6">
    <source>
        <dbReference type="ARBA" id="ARBA00022842"/>
    </source>
</evidence>
<gene>
    <name evidence="8" type="primary">vapC</name>
    <name evidence="10" type="ORF">GN330_13520</name>
</gene>
<dbReference type="InterPro" id="IPR050556">
    <property type="entry name" value="Type_II_TA_system_RNase"/>
</dbReference>
<name>A0A844QG54_9HYPH</name>
<evidence type="ECO:0000256" key="1">
    <source>
        <dbReference type="ARBA" id="ARBA00001946"/>
    </source>
</evidence>
<comment type="caution">
    <text evidence="10">The sequence shown here is derived from an EMBL/GenBank/DDBJ whole genome shotgun (WGS) entry which is preliminary data.</text>
</comment>
<evidence type="ECO:0000256" key="8">
    <source>
        <dbReference type="HAMAP-Rule" id="MF_00265"/>
    </source>
</evidence>
<evidence type="ECO:0000256" key="7">
    <source>
        <dbReference type="ARBA" id="ARBA00038093"/>
    </source>
</evidence>
<accession>A0A844QG54</accession>
<comment type="function">
    <text evidence="8">Toxic component of a toxin-antitoxin (TA) system. An RNase.</text>
</comment>
<protein>
    <recommendedName>
        <fullName evidence="8">Ribonuclease VapC</fullName>
        <shortName evidence="8">RNase VapC</shortName>
        <ecNumber evidence="8">3.1.-.-</ecNumber>
    </recommendedName>
    <alternativeName>
        <fullName evidence="8">Toxin VapC</fullName>
    </alternativeName>
</protein>
<comment type="cofactor">
    <cofactor evidence="1 8">
        <name>Mg(2+)</name>
        <dbReference type="ChEBI" id="CHEBI:18420"/>
    </cofactor>
</comment>
<organism evidence="10 11">
    <name type="scientific">Nitratireductor arenosus</name>
    <dbReference type="NCBI Taxonomy" id="2682096"/>
    <lineage>
        <taxon>Bacteria</taxon>
        <taxon>Pseudomonadati</taxon>
        <taxon>Pseudomonadota</taxon>
        <taxon>Alphaproteobacteria</taxon>
        <taxon>Hyphomicrobiales</taxon>
        <taxon>Phyllobacteriaceae</taxon>
        <taxon>Nitratireductor</taxon>
    </lineage>
</organism>
<dbReference type="EC" id="3.1.-.-" evidence="8"/>
<keyword evidence="4 8" id="KW-0479">Metal-binding</keyword>
<dbReference type="Gene3D" id="3.40.50.1010">
    <property type="entry name" value="5'-nuclease"/>
    <property type="match status" value="1"/>
</dbReference>
<feature type="binding site" evidence="8">
    <location>
        <position position="4"/>
    </location>
    <ligand>
        <name>Mg(2+)</name>
        <dbReference type="ChEBI" id="CHEBI:18420"/>
    </ligand>
</feature>
<evidence type="ECO:0000313" key="11">
    <source>
        <dbReference type="Proteomes" id="UP000463224"/>
    </source>
</evidence>
<dbReference type="GO" id="GO:0016787">
    <property type="term" value="F:hydrolase activity"/>
    <property type="evidence" value="ECO:0007669"/>
    <property type="project" value="UniProtKB-KW"/>
</dbReference>
<feature type="binding site" evidence="8">
    <location>
        <position position="100"/>
    </location>
    <ligand>
        <name>Mg(2+)</name>
        <dbReference type="ChEBI" id="CHEBI:18420"/>
    </ligand>
</feature>
<keyword evidence="11" id="KW-1185">Reference proteome</keyword>
<dbReference type="EMBL" id="WPHG01000003">
    <property type="protein sequence ID" value="MVA98265.1"/>
    <property type="molecule type" value="Genomic_DNA"/>
</dbReference>
<evidence type="ECO:0000256" key="3">
    <source>
        <dbReference type="ARBA" id="ARBA00022722"/>
    </source>
</evidence>
<evidence type="ECO:0000256" key="4">
    <source>
        <dbReference type="ARBA" id="ARBA00022723"/>
    </source>
</evidence>
<dbReference type="GO" id="GO:0004540">
    <property type="term" value="F:RNA nuclease activity"/>
    <property type="evidence" value="ECO:0007669"/>
    <property type="project" value="InterPro"/>
</dbReference>
<dbReference type="GO" id="GO:0090729">
    <property type="term" value="F:toxin activity"/>
    <property type="evidence" value="ECO:0007669"/>
    <property type="project" value="UniProtKB-KW"/>
</dbReference>
<dbReference type="InterPro" id="IPR029060">
    <property type="entry name" value="PIN-like_dom_sf"/>
</dbReference>
<dbReference type="PANTHER" id="PTHR33653">
    <property type="entry name" value="RIBONUCLEASE VAPC2"/>
    <property type="match status" value="1"/>
</dbReference>
<feature type="domain" description="PIN" evidence="9">
    <location>
        <begin position="1"/>
        <end position="125"/>
    </location>
</feature>
<evidence type="ECO:0000313" key="10">
    <source>
        <dbReference type="EMBL" id="MVA98265.1"/>
    </source>
</evidence>
<proteinExistence type="inferred from homology"/>
<dbReference type="PANTHER" id="PTHR33653:SF1">
    <property type="entry name" value="RIBONUCLEASE VAPC2"/>
    <property type="match status" value="1"/>
</dbReference>
<sequence length="130" mass="14339">MIVDASAILAILLDEPEQPALKYCLADAPEKHTMSPINYLEAAMRVDSLDTDRKARELDNLIAALDVEIVPTTTQQAHLAREAYQKFGKGNHPARLNLGDCFAYALAKARGEPLLFKGDDFRKTDIEAAL</sequence>
<evidence type="ECO:0000256" key="2">
    <source>
        <dbReference type="ARBA" id="ARBA00022649"/>
    </source>
</evidence>
<dbReference type="InterPro" id="IPR002716">
    <property type="entry name" value="PIN_dom"/>
</dbReference>
<dbReference type="HAMAP" id="MF_00265">
    <property type="entry name" value="VapC_Nob1"/>
    <property type="match status" value="1"/>
</dbReference>
<evidence type="ECO:0000256" key="5">
    <source>
        <dbReference type="ARBA" id="ARBA00022801"/>
    </source>
</evidence>
<reference evidence="10 11" key="1">
    <citation type="submission" date="2019-12" db="EMBL/GenBank/DDBJ databases">
        <title>Nitratireductor arenosus sp. nov., Isolated from sea sand, Jeju island, South Korea.</title>
        <authorList>
            <person name="Kim W."/>
        </authorList>
    </citation>
    <scope>NUCLEOTIDE SEQUENCE [LARGE SCALE GENOMIC DNA]</scope>
    <source>
        <strain evidence="10 11">CAU 1489</strain>
    </source>
</reference>
<dbReference type="RefSeq" id="WP_156713220.1">
    <property type="nucleotide sequence ID" value="NZ_WPHG01000003.1"/>
</dbReference>
<keyword evidence="5 8" id="KW-0378">Hydrolase</keyword>
<dbReference type="Proteomes" id="UP000463224">
    <property type="component" value="Unassembled WGS sequence"/>
</dbReference>
<dbReference type="GO" id="GO:0000287">
    <property type="term" value="F:magnesium ion binding"/>
    <property type="evidence" value="ECO:0007669"/>
    <property type="project" value="UniProtKB-UniRule"/>
</dbReference>
<keyword evidence="6 8" id="KW-0460">Magnesium</keyword>
<dbReference type="CDD" id="cd09871">
    <property type="entry name" value="PIN_MtVapC28-VapC30-like"/>
    <property type="match status" value="1"/>
</dbReference>